<dbReference type="AlphaFoldDB" id="A0A6A6SH88"/>
<evidence type="ECO:0000313" key="1">
    <source>
        <dbReference type="EMBL" id="KAF2646712.1"/>
    </source>
</evidence>
<reference evidence="1" key="1">
    <citation type="journal article" date="2020" name="Stud. Mycol.">
        <title>101 Dothideomycetes genomes: a test case for predicting lifestyles and emergence of pathogens.</title>
        <authorList>
            <person name="Haridas S."/>
            <person name="Albert R."/>
            <person name="Binder M."/>
            <person name="Bloem J."/>
            <person name="Labutti K."/>
            <person name="Salamov A."/>
            <person name="Andreopoulos B."/>
            <person name="Baker S."/>
            <person name="Barry K."/>
            <person name="Bills G."/>
            <person name="Bluhm B."/>
            <person name="Cannon C."/>
            <person name="Castanera R."/>
            <person name="Culley D."/>
            <person name="Daum C."/>
            <person name="Ezra D."/>
            <person name="Gonzalez J."/>
            <person name="Henrissat B."/>
            <person name="Kuo A."/>
            <person name="Liang C."/>
            <person name="Lipzen A."/>
            <person name="Lutzoni F."/>
            <person name="Magnuson J."/>
            <person name="Mondo S."/>
            <person name="Nolan M."/>
            <person name="Ohm R."/>
            <person name="Pangilinan J."/>
            <person name="Park H.-J."/>
            <person name="Ramirez L."/>
            <person name="Alfaro M."/>
            <person name="Sun H."/>
            <person name="Tritt A."/>
            <person name="Yoshinaga Y."/>
            <person name="Zwiers L.-H."/>
            <person name="Turgeon B."/>
            <person name="Goodwin S."/>
            <person name="Spatafora J."/>
            <person name="Crous P."/>
            <person name="Grigoriev I."/>
        </authorList>
    </citation>
    <scope>NUCLEOTIDE SEQUENCE</scope>
    <source>
        <strain evidence="1">CBS 473.64</strain>
    </source>
</reference>
<gene>
    <name evidence="1" type="ORF">P280DRAFT_388309</name>
</gene>
<keyword evidence="2" id="KW-1185">Reference proteome</keyword>
<sequence length="175" mass="19591">PHFEEVEIPITDEIFTTHYTSDIAGRIGIPIFTRRCPPDPKWDNKSHGGKDPANNPDATFLHQCCDPSAKFDLASGLGGWGWCSTAWQSPAGSVIVVRKDKKPLLPLHMEALAKYCRDEIQPLMEHSVGGYAPEEPISREDVLRFICRATFVIFFTKMRKVKNDYATPSPYGNGL</sequence>
<proteinExistence type="predicted"/>
<feature type="non-terminal residue" evidence="1">
    <location>
        <position position="1"/>
    </location>
</feature>
<dbReference type="EMBL" id="MU006776">
    <property type="protein sequence ID" value="KAF2646712.1"/>
    <property type="molecule type" value="Genomic_DNA"/>
</dbReference>
<dbReference type="OrthoDB" id="437457at2759"/>
<dbReference type="Proteomes" id="UP000799753">
    <property type="component" value="Unassembled WGS sequence"/>
</dbReference>
<evidence type="ECO:0000313" key="2">
    <source>
        <dbReference type="Proteomes" id="UP000799753"/>
    </source>
</evidence>
<name>A0A6A6SH88_9PLEO</name>
<organism evidence="1 2">
    <name type="scientific">Massarina eburnea CBS 473.64</name>
    <dbReference type="NCBI Taxonomy" id="1395130"/>
    <lineage>
        <taxon>Eukaryota</taxon>
        <taxon>Fungi</taxon>
        <taxon>Dikarya</taxon>
        <taxon>Ascomycota</taxon>
        <taxon>Pezizomycotina</taxon>
        <taxon>Dothideomycetes</taxon>
        <taxon>Pleosporomycetidae</taxon>
        <taxon>Pleosporales</taxon>
        <taxon>Massarineae</taxon>
        <taxon>Massarinaceae</taxon>
        <taxon>Massarina</taxon>
    </lineage>
</organism>
<accession>A0A6A6SH88</accession>
<protein>
    <submittedName>
        <fullName evidence="1">Uncharacterized protein</fullName>
    </submittedName>
</protein>